<dbReference type="GO" id="GO:0003723">
    <property type="term" value="F:RNA binding"/>
    <property type="evidence" value="ECO:0007669"/>
    <property type="project" value="InterPro"/>
</dbReference>
<sequence>MILLIDAQLLGIAFSFLFPRREYIMLVLTRKFGESIRINHMGETLELRIVKLHGSSCRLGFDGSKTFQILRRELPPRPRSGVNAKAAVVKFPHGKPAAPPAEAVG</sequence>
<dbReference type="GO" id="GO:0006402">
    <property type="term" value="P:mRNA catabolic process"/>
    <property type="evidence" value="ECO:0007669"/>
    <property type="project" value="InterPro"/>
</dbReference>
<evidence type="ECO:0000313" key="1">
    <source>
        <dbReference type="EMBL" id="GAF92254.1"/>
    </source>
</evidence>
<name>X0TGB7_9ZZZZ</name>
<evidence type="ECO:0008006" key="2">
    <source>
        <dbReference type="Google" id="ProtNLM"/>
    </source>
</evidence>
<accession>X0TGB7</accession>
<protein>
    <recommendedName>
        <fullName evidence="2">Carbon storage regulator</fullName>
    </recommendedName>
</protein>
<dbReference type="SUPFAM" id="SSF117130">
    <property type="entry name" value="CsrA-like"/>
    <property type="match status" value="1"/>
</dbReference>
<proteinExistence type="predicted"/>
<dbReference type="Pfam" id="PF02599">
    <property type="entry name" value="CsrA"/>
    <property type="match status" value="1"/>
</dbReference>
<dbReference type="Gene3D" id="2.60.40.4380">
    <property type="entry name" value="Translational regulator CsrA"/>
    <property type="match status" value="1"/>
</dbReference>
<organism evidence="1">
    <name type="scientific">marine sediment metagenome</name>
    <dbReference type="NCBI Taxonomy" id="412755"/>
    <lineage>
        <taxon>unclassified sequences</taxon>
        <taxon>metagenomes</taxon>
        <taxon>ecological metagenomes</taxon>
    </lineage>
</organism>
<dbReference type="GO" id="GO:0006109">
    <property type="term" value="P:regulation of carbohydrate metabolic process"/>
    <property type="evidence" value="ECO:0007669"/>
    <property type="project" value="InterPro"/>
</dbReference>
<gene>
    <name evidence="1" type="ORF">S01H1_25783</name>
</gene>
<reference evidence="1" key="1">
    <citation type="journal article" date="2014" name="Front. Microbiol.">
        <title>High frequency of phylogenetically diverse reductive dehalogenase-homologous genes in deep subseafloor sedimentary metagenomes.</title>
        <authorList>
            <person name="Kawai M."/>
            <person name="Futagami T."/>
            <person name="Toyoda A."/>
            <person name="Takaki Y."/>
            <person name="Nishi S."/>
            <person name="Hori S."/>
            <person name="Arai W."/>
            <person name="Tsubouchi T."/>
            <person name="Morono Y."/>
            <person name="Uchiyama I."/>
            <person name="Ito T."/>
            <person name="Fujiyama A."/>
            <person name="Inagaki F."/>
            <person name="Takami H."/>
        </authorList>
    </citation>
    <scope>NUCLEOTIDE SEQUENCE</scope>
    <source>
        <strain evidence="1">Expedition CK06-06</strain>
    </source>
</reference>
<dbReference type="EMBL" id="BARS01015599">
    <property type="protein sequence ID" value="GAF92254.1"/>
    <property type="molecule type" value="Genomic_DNA"/>
</dbReference>
<dbReference type="InterPro" id="IPR003751">
    <property type="entry name" value="CsrA"/>
</dbReference>
<dbReference type="InterPro" id="IPR036107">
    <property type="entry name" value="CsrA_sf"/>
</dbReference>
<dbReference type="AlphaFoldDB" id="X0TGB7"/>
<comment type="caution">
    <text evidence="1">The sequence shown here is derived from an EMBL/GenBank/DDBJ whole genome shotgun (WGS) entry which is preliminary data.</text>
</comment>